<evidence type="ECO:0000313" key="2">
    <source>
        <dbReference type="EMBL" id="GBG88500.1"/>
    </source>
</evidence>
<dbReference type="Proteomes" id="UP000265515">
    <property type="component" value="Unassembled WGS sequence"/>
</dbReference>
<feature type="non-terminal residue" evidence="2">
    <location>
        <position position="179"/>
    </location>
</feature>
<feature type="region of interest" description="Disordered" evidence="1">
    <location>
        <begin position="72"/>
        <end position="124"/>
    </location>
</feature>
<feature type="compositionally biased region" description="Basic and acidic residues" evidence="1">
    <location>
        <begin position="113"/>
        <end position="124"/>
    </location>
</feature>
<accession>A0A388M1P7</accession>
<gene>
    <name evidence="2" type="ORF">CBR_g47971</name>
</gene>
<dbReference type="Gramene" id="GBG88500">
    <property type="protein sequence ID" value="GBG88500"/>
    <property type="gene ID" value="CBR_g47971"/>
</dbReference>
<dbReference type="EMBL" id="BFEA01000677">
    <property type="protein sequence ID" value="GBG88500.1"/>
    <property type="molecule type" value="Genomic_DNA"/>
</dbReference>
<comment type="caution">
    <text evidence="2">The sequence shown here is derived from an EMBL/GenBank/DDBJ whole genome shotgun (WGS) entry which is preliminary data.</text>
</comment>
<name>A0A388M1P7_CHABU</name>
<evidence type="ECO:0000256" key="1">
    <source>
        <dbReference type="SAM" id="MobiDB-lite"/>
    </source>
</evidence>
<sequence>MGGSTFREQTQSYCFVTLRQEWNAGYPGVRCRETCSGGSKPIVELHNLEVNALKELRLQELNRRREAEQQLAEMKEKLSKLETENQIPRSNFRERLDEAGCPTEGRTGKGKKKPSDPLTETKEVQREAFMKEARKEFRNIKKDDVVAICEKGGIKYSTLHETDADIIAKVADAALPNDK</sequence>
<keyword evidence="3" id="KW-1185">Reference proteome</keyword>
<organism evidence="2 3">
    <name type="scientific">Chara braunii</name>
    <name type="common">Braun's stonewort</name>
    <dbReference type="NCBI Taxonomy" id="69332"/>
    <lineage>
        <taxon>Eukaryota</taxon>
        <taxon>Viridiplantae</taxon>
        <taxon>Streptophyta</taxon>
        <taxon>Charophyceae</taxon>
        <taxon>Charales</taxon>
        <taxon>Characeae</taxon>
        <taxon>Chara</taxon>
    </lineage>
</organism>
<evidence type="ECO:0000313" key="3">
    <source>
        <dbReference type="Proteomes" id="UP000265515"/>
    </source>
</evidence>
<reference evidence="2 3" key="1">
    <citation type="journal article" date="2018" name="Cell">
        <title>The Chara Genome: Secondary Complexity and Implications for Plant Terrestrialization.</title>
        <authorList>
            <person name="Nishiyama T."/>
            <person name="Sakayama H."/>
            <person name="Vries J.D."/>
            <person name="Buschmann H."/>
            <person name="Saint-Marcoux D."/>
            <person name="Ullrich K.K."/>
            <person name="Haas F.B."/>
            <person name="Vanderstraeten L."/>
            <person name="Becker D."/>
            <person name="Lang D."/>
            <person name="Vosolsobe S."/>
            <person name="Rombauts S."/>
            <person name="Wilhelmsson P.K.I."/>
            <person name="Janitza P."/>
            <person name="Kern R."/>
            <person name="Heyl A."/>
            <person name="Rumpler F."/>
            <person name="Villalobos L.I.A.C."/>
            <person name="Clay J.M."/>
            <person name="Skokan R."/>
            <person name="Toyoda A."/>
            <person name="Suzuki Y."/>
            <person name="Kagoshima H."/>
            <person name="Schijlen E."/>
            <person name="Tajeshwar N."/>
            <person name="Catarino B."/>
            <person name="Hetherington A.J."/>
            <person name="Saltykova A."/>
            <person name="Bonnot C."/>
            <person name="Breuninger H."/>
            <person name="Symeonidi A."/>
            <person name="Radhakrishnan G.V."/>
            <person name="Van Nieuwerburgh F."/>
            <person name="Deforce D."/>
            <person name="Chang C."/>
            <person name="Karol K.G."/>
            <person name="Hedrich R."/>
            <person name="Ulvskov P."/>
            <person name="Glockner G."/>
            <person name="Delwiche C.F."/>
            <person name="Petrasek J."/>
            <person name="Van de Peer Y."/>
            <person name="Friml J."/>
            <person name="Beilby M."/>
            <person name="Dolan L."/>
            <person name="Kohara Y."/>
            <person name="Sugano S."/>
            <person name="Fujiyama A."/>
            <person name="Delaux P.-M."/>
            <person name="Quint M."/>
            <person name="TheiBen G."/>
            <person name="Hagemann M."/>
            <person name="Harholt J."/>
            <person name="Dunand C."/>
            <person name="Zachgo S."/>
            <person name="Langdale J."/>
            <person name="Maumus F."/>
            <person name="Straeten D.V.D."/>
            <person name="Gould S.B."/>
            <person name="Rensing S.A."/>
        </authorList>
    </citation>
    <scope>NUCLEOTIDE SEQUENCE [LARGE SCALE GENOMIC DNA]</scope>
    <source>
        <strain evidence="2 3">S276</strain>
    </source>
</reference>
<protein>
    <submittedName>
        <fullName evidence="2">Uncharacterized protein</fullName>
    </submittedName>
</protein>
<feature type="compositionally biased region" description="Basic and acidic residues" evidence="1">
    <location>
        <begin position="72"/>
        <end position="83"/>
    </location>
</feature>
<proteinExistence type="predicted"/>
<dbReference type="AlphaFoldDB" id="A0A388M1P7"/>